<dbReference type="EMBL" id="CAUJNA010000726">
    <property type="protein sequence ID" value="CAJ1380594.1"/>
    <property type="molecule type" value="Genomic_DNA"/>
</dbReference>
<reference evidence="1" key="1">
    <citation type="submission" date="2023-08" db="EMBL/GenBank/DDBJ databases">
        <authorList>
            <person name="Chen Y."/>
            <person name="Shah S."/>
            <person name="Dougan E. K."/>
            <person name="Thang M."/>
            <person name="Chan C."/>
        </authorList>
    </citation>
    <scope>NUCLEOTIDE SEQUENCE</scope>
</reference>
<organism evidence="1 2">
    <name type="scientific">Effrenium voratum</name>
    <dbReference type="NCBI Taxonomy" id="2562239"/>
    <lineage>
        <taxon>Eukaryota</taxon>
        <taxon>Sar</taxon>
        <taxon>Alveolata</taxon>
        <taxon>Dinophyceae</taxon>
        <taxon>Suessiales</taxon>
        <taxon>Symbiodiniaceae</taxon>
        <taxon>Effrenium</taxon>
    </lineage>
</organism>
<gene>
    <name evidence="1" type="ORF">EVOR1521_LOCUS8501</name>
</gene>
<accession>A0AA36MUB1</accession>
<dbReference type="AlphaFoldDB" id="A0AA36MUB1"/>
<dbReference type="Proteomes" id="UP001178507">
    <property type="component" value="Unassembled WGS sequence"/>
</dbReference>
<evidence type="ECO:0000313" key="1">
    <source>
        <dbReference type="EMBL" id="CAJ1380594.1"/>
    </source>
</evidence>
<keyword evidence="2" id="KW-1185">Reference proteome</keyword>
<sequence>MAPPCEDEEALLKVEVEARPWPRRALFASLLVVLAGLAGLGTGIRTRGVASDAAVSSLEMSWEDIPDIDKVVARAEGLKPIAPEERELQDLFYGAQPSELPWIRTECVIDVVQATAYLGQAVVFLYKAIAYDSLQCPDNSPVGCAVSVAGFLTSMFWIGSYLSFAANACSDAVNSKALCGGDWLALMADFGEVATAGAAVKEDCDFGTDWATLLNITGDVPGWQAFEPAGASPVEQAIRKVTAIHEAQRNRNFDIAQCVFDVTNSASYIVRVILQIRSAASSCPEPRNCAINIMNIISSFAWISQFTALAVSDCQETGSQTALCTADISDLVAALTNGPAAGVATTSDCADLPIPAQEVKRIGAE</sequence>
<protein>
    <submittedName>
        <fullName evidence="1">Uncharacterized protein</fullName>
    </submittedName>
</protein>
<comment type="caution">
    <text evidence="1">The sequence shown here is derived from an EMBL/GenBank/DDBJ whole genome shotgun (WGS) entry which is preliminary data.</text>
</comment>
<name>A0AA36MUB1_9DINO</name>
<evidence type="ECO:0000313" key="2">
    <source>
        <dbReference type="Proteomes" id="UP001178507"/>
    </source>
</evidence>
<proteinExistence type="predicted"/>